<keyword evidence="3" id="KW-1185">Reference proteome</keyword>
<gene>
    <name evidence="2" type="ORF">CLPUN_06940</name>
</gene>
<dbReference type="Proteomes" id="UP000190890">
    <property type="component" value="Unassembled WGS sequence"/>
</dbReference>
<keyword evidence="1" id="KW-0472">Membrane</keyword>
<organism evidence="2 3">
    <name type="scientific">Clostridium puniceum</name>
    <dbReference type="NCBI Taxonomy" id="29367"/>
    <lineage>
        <taxon>Bacteria</taxon>
        <taxon>Bacillati</taxon>
        <taxon>Bacillota</taxon>
        <taxon>Clostridia</taxon>
        <taxon>Eubacteriales</taxon>
        <taxon>Clostridiaceae</taxon>
        <taxon>Clostridium</taxon>
    </lineage>
</organism>
<evidence type="ECO:0000313" key="3">
    <source>
        <dbReference type="Proteomes" id="UP000190890"/>
    </source>
</evidence>
<feature type="transmembrane region" description="Helical" evidence="1">
    <location>
        <begin position="97"/>
        <end position="116"/>
    </location>
</feature>
<comment type="caution">
    <text evidence="2">The sequence shown here is derived from an EMBL/GenBank/DDBJ whole genome shotgun (WGS) entry which is preliminary data.</text>
</comment>
<accession>A0A1S8TWG5</accession>
<sequence>MLFFFLIHKDRRIISYRSLLTSLLIKVSSNIYYICYQYIFIVFILRHYSTETLKVKLRLLIKSMLNSNLLNFFYNCISNSSSVKSSRHELFAFSDTFTNPALLYILIALSKSFVVFR</sequence>
<feature type="transmembrane region" description="Helical" evidence="1">
    <location>
        <begin position="20"/>
        <end position="45"/>
    </location>
</feature>
<proteinExistence type="predicted"/>
<dbReference type="EMBL" id="LZZM01000040">
    <property type="protein sequence ID" value="OOM81959.1"/>
    <property type="molecule type" value="Genomic_DNA"/>
</dbReference>
<protein>
    <submittedName>
        <fullName evidence="2">Uncharacterized protein</fullName>
    </submittedName>
</protein>
<evidence type="ECO:0000256" key="1">
    <source>
        <dbReference type="SAM" id="Phobius"/>
    </source>
</evidence>
<reference evidence="2 3" key="1">
    <citation type="submission" date="2016-05" db="EMBL/GenBank/DDBJ databases">
        <title>Microbial solvent formation.</title>
        <authorList>
            <person name="Poehlein A."/>
            <person name="Montoya Solano J.D."/>
            <person name="Flitsch S."/>
            <person name="Krabben P."/>
            <person name="Duerre P."/>
            <person name="Daniel R."/>
        </authorList>
    </citation>
    <scope>NUCLEOTIDE SEQUENCE [LARGE SCALE GENOMIC DNA]</scope>
    <source>
        <strain evidence="2 3">DSM 2619</strain>
    </source>
</reference>
<keyword evidence="1" id="KW-0812">Transmembrane</keyword>
<dbReference type="AlphaFoldDB" id="A0A1S8TWG5"/>
<evidence type="ECO:0000313" key="2">
    <source>
        <dbReference type="EMBL" id="OOM81959.1"/>
    </source>
</evidence>
<name>A0A1S8TWG5_9CLOT</name>
<keyword evidence="1" id="KW-1133">Transmembrane helix</keyword>